<dbReference type="Gramene" id="OE9A027843T1">
    <property type="protein sequence ID" value="OE9A027843C1"/>
    <property type="gene ID" value="OE9A027843"/>
</dbReference>
<sequence length="191" mass="21742">MDVLIAKENSEAYDMLDPNGILSAGLRTARTRAFVTIFKFQKYRHIQAPGWSLGWTWAEEVIWIMKGGQTLEQGDCLRFKGNGIPRSCKKDPIFVNLLPGTPYNQQIANYCKGGVINSWMQDPINAASPWFCWNHQQKRYSIRLCDMEQISAQTHSFWPKKSPTCCGLGRPSTMIRLFNAQLVHVKVTSLS</sequence>
<evidence type="ECO:0000256" key="3">
    <source>
        <dbReference type="ARBA" id="ARBA00023180"/>
    </source>
</evidence>
<keyword evidence="2" id="KW-0732">Signal</keyword>
<name>A0A8S0Q736_OLEEU</name>
<reference evidence="4 5" key="1">
    <citation type="submission" date="2019-12" db="EMBL/GenBank/DDBJ databases">
        <authorList>
            <person name="Alioto T."/>
            <person name="Alioto T."/>
            <person name="Gomez Garrido J."/>
        </authorList>
    </citation>
    <scope>NUCLEOTIDE SEQUENCE [LARGE SCALE GENOMIC DNA]</scope>
</reference>
<gene>
    <name evidence="4" type="ORF">OLEA9_A027843</name>
</gene>
<dbReference type="OrthoDB" id="1724830at2759"/>
<dbReference type="Proteomes" id="UP000594638">
    <property type="component" value="Unassembled WGS sequence"/>
</dbReference>
<dbReference type="GO" id="GO:0005886">
    <property type="term" value="C:plasma membrane"/>
    <property type="evidence" value="ECO:0007669"/>
    <property type="project" value="TreeGrafter"/>
</dbReference>
<dbReference type="InterPro" id="IPR006918">
    <property type="entry name" value="COBRA_pln"/>
</dbReference>
<feature type="non-terminal residue" evidence="4">
    <location>
        <position position="191"/>
    </location>
</feature>
<evidence type="ECO:0000313" key="5">
    <source>
        <dbReference type="Proteomes" id="UP000594638"/>
    </source>
</evidence>
<evidence type="ECO:0000256" key="1">
    <source>
        <dbReference type="ARBA" id="ARBA00005507"/>
    </source>
</evidence>
<proteinExistence type="inferred from homology"/>
<dbReference type="GO" id="GO:0010215">
    <property type="term" value="P:cellulose microfibril organization"/>
    <property type="evidence" value="ECO:0007669"/>
    <property type="project" value="InterPro"/>
</dbReference>
<dbReference type="PANTHER" id="PTHR31673:SF3">
    <property type="entry name" value="COBRA-LIKE PROTEIN 4"/>
    <property type="match status" value="1"/>
</dbReference>
<organism evidence="4 5">
    <name type="scientific">Olea europaea subsp. europaea</name>
    <dbReference type="NCBI Taxonomy" id="158383"/>
    <lineage>
        <taxon>Eukaryota</taxon>
        <taxon>Viridiplantae</taxon>
        <taxon>Streptophyta</taxon>
        <taxon>Embryophyta</taxon>
        <taxon>Tracheophyta</taxon>
        <taxon>Spermatophyta</taxon>
        <taxon>Magnoliopsida</taxon>
        <taxon>eudicotyledons</taxon>
        <taxon>Gunneridae</taxon>
        <taxon>Pentapetalae</taxon>
        <taxon>asterids</taxon>
        <taxon>lamiids</taxon>
        <taxon>Lamiales</taxon>
        <taxon>Oleaceae</taxon>
        <taxon>Oleeae</taxon>
        <taxon>Olea</taxon>
    </lineage>
</organism>
<protein>
    <submittedName>
        <fullName evidence="4">COBRA-like isoform X1</fullName>
    </submittedName>
</protein>
<dbReference type="AlphaFoldDB" id="A0A8S0Q736"/>
<dbReference type="Pfam" id="PF04833">
    <property type="entry name" value="COBRA"/>
    <property type="match status" value="1"/>
</dbReference>
<comment type="caution">
    <text evidence="4">The sequence shown here is derived from an EMBL/GenBank/DDBJ whole genome shotgun (WGS) entry which is preliminary data.</text>
</comment>
<keyword evidence="5" id="KW-1185">Reference proteome</keyword>
<accession>A0A8S0Q736</accession>
<evidence type="ECO:0000256" key="2">
    <source>
        <dbReference type="ARBA" id="ARBA00022729"/>
    </source>
</evidence>
<keyword evidence="3" id="KW-0325">Glycoprotein</keyword>
<dbReference type="PANTHER" id="PTHR31673">
    <property type="entry name" value="PROTEIN COBRA"/>
    <property type="match status" value="1"/>
</dbReference>
<evidence type="ECO:0000313" key="4">
    <source>
        <dbReference type="EMBL" id="CAA2961773.1"/>
    </source>
</evidence>
<dbReference type="GO" id="GO:0052324">
    <property type="term" value="P:plant-type cell wall cellulose biosynthetic process"/>
    <property type="evidence" value="ECO:0007669"/>
    <property type="project" value="TreeGrafter"/>
</dbReference>
<comment type="similarity">
    <text evidence="1">Belongs to the COBRA family.</text>
</comment>
<dbReference type="EMBL" id="CACTIH010000614">
    <property type="protein sequence ID" value="CAA2961773.1"/>
    <property type="molecule type" value="Genomic_DNA"/>
</dbReference>